<reference evidence="10" key="1">
    <citation type="journal article" date="2015" name="Nature">
        <title>Complex archaea that bridge the gap between prokaryotes and eukaryotes.</title>
        <authorList>
            <person name="Spang A."/>
            <person name="Saw J.H."/>
            <person name="Jorgensen S.L."/>
            <person name="Zaremba-Niedzwiedzka K."/>
            <person name="Martijn J."/>
            <person name="Lind A.E."/>
            <person name="van Eijk R."/>
            <person name="Schleper C."/>
            <person name="Guy L."/>
            <person name="Ettema T.J."/>
        </authorList>
    </citation>
    <scope>NUCLEOTIDE SEQUENCE</scope>
</reference>
<dbReference type="SUPFAM" id="SSF53706">
    <property type="entry name" value="Formate dehydrogenase/DMSO reductase, domains 1-3"/>
    <property type="match status" value="1"/>
</dbReference>
<dbReference type="Pfam" id="PF10518">
    <property type="entry name" value="TAT_signal"/>
    <property type="match status" value="1"/>
</dbReference>
<evidence type="ECO:0000256" key="4">
    <source>
        <dbReference type="ARBA" id="ARBA00022485"/>
    </source>
</evidence>
<dbReference type="Gene3D" id="3.30.200.210">
    <property type="match status" value="1"/>
</dbReference>
<keyword evidence="4" id="KW-0004">4Fe-4S</keyword>
<evidence type="ECO:0000256" key="1">
    <source>
        <dbReference type="ARBA" id="ARBA00001966"/>
    </source>
</evidence>
<dbReference type="SMART" id="SM00926">
    <property type="entry name" value="Molybdop_Fe4S4"/>
    <property type="match status" value="1"/>
</dbReference>
<comment type="similarity">
    <text evidence="3">Belongs to the prokaryotic molybdopterin-containing oxidoreductase family.</text>
</comment>
<name>A0A0F9MH95_9ZZZZ</name>
<dbReference type="GO" id="GO:0030151">
    <property type="term" value="F:molybdenum ion binding"/>
    <property type="evidence" value="ECO:0007669"/>
    <property type="project" value="TreeGrafter"/>
</dbReference>
<proteinExistence type="inferred from homology"/>
<comment type="caution">
    <text evidence="10">The sequence shown here is derived from an EMBL/GenBank/DDBJ whole genome shotgun (WGS) entry which is preliminary data.</text>
</comment>
<dbReference type="GO" id="GO:0009061">
    <property type="term" value="P:anaerobic respiration"/>
    <property type="evidence" value="ECO:0007669"/>
    <property type="project" value="TreeGrafter"/>
</dbReference>
<evidence type="ECO:0000256" key="7">
    <source>
        <dbReference type="ARBA" id="ARBA00023004"/>
    </source>
</evidence>
<accession>A0A0F9MH95</accession>
<keyword evidence="8" id="KW-0411">Iron-sulfur</keyword>
<dbReference type="NCBIfam" id="TIGR01409">
    <property type="entry name" value="TAT_signal_seq"/>
    <property type="match status" value="1"/>
</dbReference>
<keyword evidence="7" id="KW-0408">Iron</keyword>
<dbReference type="GO" id="GO:0016491">
    <property type="term" value="F:oxidoreductase activity"/>
    <property type="evidence" value="ECO:0007669"/>
    <property type="project" value="UniProtKB-KW"/>
</dbReference>
<evidence type="ECO:0000256" key="2">
    <source>
        <dbReference type="ARBA" id="ARBA00004196"/>
    </source>
</evidence>
<dbReference type="InterPro" id="IPR019546">
    <property type="entry name" value="TAT_signal_bac_arc"/>
</dbReference>
<dbReference type="AlphaFoldDB" id="A0A0F9MH95"/>
<dbReference type="GO" id="GO:0009055">
    <property type="term" value="F:electron transfer activity"/>
    <property type="evidence" value="ECO:0007669"/>
    <property type="project" value="TreeGrafter"/>
</dbReference>
<dbReference type="InterPro" id="IPR006311">
    <property type="entry name" value="TAT_signal"/>
</dbReference>
<evidence type="ECO:0000256" key="3">
    <source>
        <dbReference type="ARBA" id="ARBA00010312"/>
    </source>
</evidence>
<protein>
    <recommendedName>
        <fullName evidence="9">4Fe-4S Mo/W bis-MGD-type domain-containing protein</fullName>
    </recommendedName>
</protein>
<feature type="domain" description="4Fe-4S Mo/W bis-MGD-type" evidence="9">
    <location>
        <begin position="40"/>
        <end position="96"/>
    </location>
</feature>
<gene>
    <name evidence="10" type="ORF">LCGC14_1460530</name>
</gene>
<dbReference type="PROSITE" id="PS51669">
    <property type="entry name" value="4FE4S_MOW_BIS_MGD"/>
    <property type="match status" value="1"/>
</dbReference>
<dbReference type="InterPro" id="IPR027467">
    <property type="entry name" value="MopterinOxRdtase_cofactor_BS"/>
</dbReference>
<dbReference type="PROSITE" id="PS00551">
    <property type="entry name" value="MOLYBDOPTERIN_PROK_1"/>
    <property type="match status" value="1"/>
</dbReference>
<comment type="cofactor">
    <cofactor evidence="1">
        <name>[4Fe-4S] cluster</name>
        <dbReference type="ChEBI" id="CHEBI:49883"/>
    </cofactor>
</comment>
<keyword evidence="5" id="KW-0479">Metal-binding</keyword>
<dbReference type="PANTHER" id="PTHR43598:SF1">
    <property type="entry name" value="FORMATE DEHYDROGENASE-O MAJOR SUBUNIT"/>
    <property type="match status" value="1"/>
</dbReference>
<dbReference type="PROSITE" id="PS51318">
    <property type="entry name" value="TAT"/>
    <property type="match status" value="1"/>
</dbReference>
<evidence type="ECO:0000256" key="8">
    <source>
        <dbReference type="ARBA" id="ARBA00023014"/>
    </source>
</evidence>
<dbReference type="EMBL" id="LAZR01010161">
    <property type="protein sequence ID" value="KKM68472.1"/>
    <property type="molecule type" value="Genomic_DNA"/>
</dbReference>
<evidence type="ECO:0000256" key="5">
    <source>
        <dbReference type="ARBA" id="ARBA00022723"/>
    </source>
</evidence>
<dbReference type="PANTHER" id="PTHR43598">
    <property type="entry name" value="TUNGSTEN-CONTAINING FORMYLMETHANOFURAN DEHYDROGENASE 2 SUBUNIT B"/>
    <property type="match status" value="1"/>
</dbReference>
<sequence length="102" mass="10896">MSVTRREFLKTTAAVSAATAIGISVPGEMIAIAEATQAGWRWDKAVCRFCGTGCGIMIATKEDRIIAVKGDPKAPVNLGLNCIKGYFNAKIIYGADRLTDPF</sequence>
<evidence type="ECO:0000313" key="10">
    <source>
        <dbReference type="EMBL" id="KKM68472.1"/>
    </source>
</evidence>
<dbReference type="Pfam" id="PF04879">
    <property type="entry name" value="Molybdop_Fe4S4"/>
    <property type="match status" value="1"/>
</dbReference>
<comment type="subcellular location">
    <subcellularLocation>
        <location evidence="2">Cell envelope</location>
    </subcellularLocation>
</comment>
<evidence type="ECO:0000256" key="6">
    <source>
        <dbReference type="ARBA" id="ARBA00023002"/>
    </source>
</evidence>
<evidence type="ECO:0000259" key="9">
    <source>
        <dbReference type="PROSITE" id="PS51669"/>
    </source>
</evidence>
<dbReference type="GO" id="GO:0030313">
    <property type="term" value="C:cell envelope"/>
    <property type="evidence" value="ECO:0007669"/>
    <property type="project" value="UniProtKB-SubCell"/>
</dbReference>
<dbReference type="GO" id="GO:0051539">
    <property type="term" value="F:4 iron, 4 sulfur cluster binding"/>
    <property type="evidence" value="ECO:0007669"/>
    <property type="project" value="UniProtKB-KW"/>
</dbReference>
<organism evidence="10">
    <name type="scientific">marine sediment metagenome</name>
    <dbReference type="NCBI Taxonomy" id="412755"/>
    <lineage>
        <taxon>unclassified sequences</taxon>
        <taxon>metagenomes</taxon>
        <taxon>ecological metagenomes</taxon>
    </lineage>
</organism>
<keyword evidence="6" id="KW-0560">Oxidoreductase</keyword>
<dbReference type="InterPro" id="IPR006963">
    <property type="entry name" value="Mopterin_OxRdtase_4Fe-4S_dom"/>
</dbReference>